<proteinExistence type="predicted"/>
<keyword evidence="2" id="KW-1185">Reference proteome</keyword>
<protein>
    <submittedName>
        <fullName evidence="1">Uncharacterized protein</fullName>
    </submittedName>
</protein>
<sequence length="117" mass="13165">METLTLASQQHRTRFKRESELQGRSSLVFRVSSDQDKNISVKSRNKPEGQETMDCRIALRGAMSGRIDIRTHKSSKHSGLLNHSNIRNSVCTSGFFVRHACHRDGSLQPAPSIFQIA</sequence>
<name>A0ABY8BQ99_AFICR</name>
<dbReference type="Proteomes" id="UP001213907">
    <property type="component" value="Chromosome"/>
</dbReference>
<accession>A0ABY8BQ99</accession>
<evidence type="ECO:0000313" key="2">
    <source>
        <dbReference type="Proteomes" id="UP001213907"/>
    </source>
</evidence>
<dbReference type="EMBL" id="CP113162">
    <property type="protein sequence ID" value="WEF50577.1"/>
    <property type="molecule type" value="Genomic_DNA"/>
</dbReference>
<dbReference type="RefSeq" id="WP_275246207.1">
    <property type="nucleotide sequence ID" value="NZ_BAABDX010000002.1"/>
</dbReference>
<evidence type="ECO:0000313" key="1">
    <source>
        <dbReference type="EMBL" id="WEF50577.1"/>
    </source>
</evidence>
<organism evidence="1 2">
    <name type="scientific">Afipia carboxydohydrogena</name>
    <name type="common">Pseudomonas carboxydohydrogena</name>
    <dbReference type="NCBI Taxonomy" id="290"/>
    <lineage>
        <taxon>Bacteria</taxon>
        <taxon>Pseudomonadati</taxon>
        <taxon>Pseudomonadota</taxon>
        <taxon>Alphaproteobacteria</taxon>
        <taxon>Hyphomicrobiales</taxon>
        <taxon>Nitrobacteraceae</taxon>
        <taxon>Afipia</taxon>
    </lineage>
</organism>
<gene>
    <name evidence="1" type="ORF">AFIC_002121</name>
</gene>
<reference evidence="1 2" key="1">
    <citation type="submission" date="2022-11" db="EMBL/GenBank/DDBJ databases">
        <authorList>
            <person name="Siebert D."/>
            <person name="Busche T."/>
            <person name="Saydam E."/>
            <person name="Kalinowski J."/>
            <person name="Ruckert C."/>
            <person name="Blombach B."/>
        </authorList>
    </citation>
    <scope>NUCLEOTIDE SEQUENCE [LARGE SCALE GENOMIC DNA]</scope>
    <source>
        <strain evidence="1 2">DSM 1083</strain>
    </source>
</reference>